<protein>
    <submittedName>
        <fullName evidence="2">Uncharacterized protein</fullName>
    </submittedName>
</protein>
<gene>
    <name evidence="2" type="ORF">K435DRAFT_861481</name>
</gene>
<keyword evidence="1" id="KW-0472">Membrane</keyword>
<feature type="transmembrane region" description="Helical" evidence="1">
    <location>
        <begin position="30"/>
        <end position="47"/>
    </location>
</feature>
<accession>A0A4S8LV80</accession>
<dbReference type="EMBL" id="ML179248">
    <property type="protein sequence ID" value="THU93484.1"/>
    <property type="molecule type" value="Genomic_DNA"/>
</dbReference>
<dbReference type="Proteomes" id="UP000297245">
    <property type="component" value="Unassembled WGS sequence"/>
</dbReference>
<dbReference type="OrthoDB" id="3174319at2759"/>
<dbReference type="AlphaFoldDB" id="A0A4S8LV80"/>
<proteinExistence type="predicted"/>
<feature type="transmembrane region" description="Helical" evidence="1">
    <location>
        <begin position="107"/>
        <end position="128"/>
    </location>
</feature>
<keyword evidence="1" id="KW-1133">Transmembrane helix</keyword>
<evidence type="ECO:0000313" key="2">
    <source>
        <dbReference type="EMBL" id="THU93484.1"/>
    </source>
</evidence>
<evidence type="ECO:0000313" key="3">
    <source>
        <dbReference type="Proteomes" id="UP000297245"/>
    </source>
</evidence>
<reference evidence="2 3" key="1">
    <citation type="journal article" date="2019" name="Nat. Ecol. Evol.">
        <title>Megaphylogeny resolves global patterns of mushroom evolution.</title>
        <authorList>
            <person name="Varga T."/>
            <person name="Krizsan K."/>
            <person name="Foldi C."/>
            <person name="Dima B."/>
            <person name="Sanchez-Garcia M."/>
            <person name="Sanchez-Ramirez S."/>
            <person name="Szollosi G.J."/>
            <person name="Szarkandi J.G."/>
            <person name="Papp V."/>
            <person name="Albert L."/>
            <person name="Andreopoulos W."/>
            <person name="Angelini C."/>
            <person name="Antonin V."/>
            <person name="Barry K.W."/>
            <person name="Bougher N.L."/>
            <person name="Buchanan P."/>
            <person name="Buyck B."/>
            <person name="Bense V."/>
            <person name="Catcheside P."/>
            <person name="Chovatia M."/>
            <person name="Cooper J."/>
            <person name="Damon W."/>
            <person name="Desjardin D."/>
            <person name="Finy P."/>
            <person name="Geml J."/>
            <person name="Haridas S."/>
            <person name="Hughes K."/>
            <person name="Justo A."/>
            <person name="Karasinski D."/>
            <person name="Kautmanova I."/>
            <person name="Kiss B."/>
            <person name="Kocsube S."/>
            <person name="Kotiranta H."/>
            <person name="LaButti K.M."/>
            <person name="Lechner B.E."/>
            <person name="Liimatainen K."/>
            <person name="Lipzen A."/>
            <person name="Lukacs Z."/>
            <person name="Mihaltcheva S."/>
            <person name="Morgado L.N."/>
            <person name="Niskanen T."/>
            <person name="Noordeloos M.E."/>
            <person name="Ohm R.A."/>
            <person name="Ortiz-Santana B."/>
            <person name="Ovrebo C."/>
            <person name="Racz N."/>
            <person name="Riley R."/>
            <person name="Savchenko A."/>
            <person name="Shiryaev A."/>
            <person name="Soop K."/>
            <person name="Spirin V."/>
            <person name="Szebenyi C."/>
            <person name="Tomsovsky M."/>
            <person name="Tulloss R.E."/>
            <person name="Uehling J."/>
            <person name="Grigoriev I.V."/>
            <person name="Vagvolgyi C."/>
            <person name="Papp T."/>
            <person name="Martin F.M."/>
            <person name="Miettinen O."/>
            <person name="Hibbett D.S."/>
            <person name="Nagy L.G."/>
        </authorList>
    </citation>
    <scope>NUCLEOTIDE SEQUENCE [LARGE SCALE GENOMIC DNA]</scope>
    <source>
        <strain evidence="2 3">CBS 962.96</strain>
    </source>
</reference>
<name>A0A4S8LV80_DENBC</name>
<organism evidence="2 3">
    <name type="scientific">Dendrothele bispora (strain CBS 962.96)</name>
    <dbReference type="NCBI Taxonomy" id="1314807"/>
    <lineage>
        <taxon>Eukaryota</taxon>
        <taxon>Fungi</taxon>
        <taxon>Dikarya</taxon>
        <taxon>Basidiomycota</taxon>
        <taxon>Agaricomycotina</taxon>
        <taxon>Agaricomycetes</taxon>
        <taxon>Agaricomycetidae</taxon>
        <taxon>Agaricales</taxon>
        <taxon>Agaricales incertae sedis</taxon>
        <taxon>Dendrothele</taxon>
    </lineage>
</organism>
<feature type="transmembrane region" description="Helical" evidence="1">
    <location>
        <begin position="59"/>
        <end position="87"/>
    </location>
</feature>
<sequence>MSPQTRPTGPLSDSGVSVVVEWAVEISVDYLLYGANIVISFTVIYLLTTTSTHMTRGQIGLLFSTIFMLLVSTLYVALNTAFILIQLPLFAINPPDIISSRTRIDIAVIYVQRLNFIACDLIAVWRAWILYPRNLVAKIVLILCMIGSFAGIFVRAGLGTEEALREVGDTGGPLEMLEQTLPLLITNLVSTSMIAYKAW</sequence>
<keyword evidence="1" id="KW-0812">Transmembrane</keyword>
<evidence type="ECO:0000256" key="1">
    <source>
        <dbReference type="SAM" id="Phobius"/>
    </source>
</evidence>
<feature type="transmembrane region" description="Helical" evidence="1">
    <location>
        <begin position="135"/>
        <end position="156"/>
    </location>
</feature>
<keyword evidence="3" id="KW-1185">Reference proteome</keyword>